<keyword evidence="7 9" id="KW-0539">Nucleus</keyword>
<sequence length="414" mass="45745">MDISAYQHMNIRMSTRGKRPLRNLTPSDKVRAIQRIHNGETKASVSRDIGVPESTLRGWCKNEHKLRFMCRQLGSGDHCKFSIGIENPPEKRVRFNAHLQPRKMSTNSNELLCGRLHLNGIPFSSNDNNALLEKMAINNILTNHLTDNGAQQRESSFIKHGFISPNMNIISPAYTPLPVIQKLHLLPLICSNSNYSSESMSLDNVNQSKSLHVSNKGGVIVNKRCETNDKIESFHGNSISISSDSHENCDVNDDKAKIDQNVTTPEGVKHSASLEDIFQMPNIANLNTENTLLEWCKAFNMSLNFLALAAAAATMGPNISLPLTTHKKNIVSQTMAKISCIEYGKKTDVNDINLNSFIFANSDLSNDCYSDSEPEDLSIRSAYTSKPSSLSNSRSQSPVKSPSSCSSASQSFGE</sequence>
<keyword evidence="2" id="KW-0217">Developmental protein</keyword>
<dbReference type="FunFam" id="1.10.10.10:FF:000293">
    <property type="entry name" value="Tigger transposable element-derived protein 5"/>
    <property type="match status" value="1"/>
</dbReference>
<dbReference type="PANTHER" id="PTHR33215">
    <property type="entry name" value="PROTEIN DISTAL ANTENNA"/>
    <property type="match status" value="1"/>
</dbReference>
<evidence type="ECO:0000256" key="9">
    <source>
        <dbReference type="PROSITE-ProRule" id="PRU00320"/>
    </source>
</evidence>
<keyword evidence="13" id="KW-1185">Reference proteome</keyword>
<evidence type="ECO:0000256" key="7">
    <source>
        <dbReference type="ARBA" id="ARBA00023242"/>
    </source>
</evidence>
<dbReference type="GO" id="GO:0005634">
    <property type="term" value="C:nucleus"/>
    <property type="evidence" value="ECO:0007669"/>
    <property type="project" value="UniProtKB-SubCell"/>
</dbReference>
<dbReference type="GO" id="GO:0007379">
    <property type="term" value="P:segment specification"/>
    <property type="evidence" value="ECO:0007669"/>
    <property type="project" value="UniProtKB-ARBA"/>
</dbReference>
<evidence type="ECO:0000256" key="1">
    <source>
        <dbReference type="ARBA" id="ARBA00004123"/>
    </source>
</evidence>
<reference evidence="13" key="1">
    <citation type="submission" date="2015-05" db="EMBL/GenBank/DDBJ databases">
        <authorList>
            <person name="Wilson R.K."/>
            <person name="Warren W.C."/>
            <person name="Olafson P."/>
        </authorList>
    </citation>
    <scope>NUCLEOTIDE SEQUENCE [LARGE SCALE GENOMIC DNA]</scope>
    <source>
        <strain evidence="13">USDA</strain>
    </source>
</reference>
<dbReference type="VEuPathDB" id="VectorBase:SCAU008622"/>
<evidence type="ECO:0000259" key="11">
    <source>
        <dbReference type="PROSITE" id="PS50960"/>
    </source>
</evidence>
<gene>
    <name evidence="12" type="primary">106090140</name>
</gene>
<protein>
    <recommendedName>
        <fullName evidence="11">HTH psq-type domain-containing protein</fullName>
    </recommendedName>
</protein>
<feature type="region of interest" description="Disordered" evidence="10">
    <location>
        <begin position="380"/>
        <end position="414"/>
    </location>
</feature>
<dbReference type="EnsemblMetazoa" id="SCAU008622-RA">
    <property type="protein sequence ID" value="SCAU008622-PA"/>
    <property type="gene ID" value="SCAU008622"/>
</dbReference>
<dbReference type="STRING" id="35570.A0A1I8PJF6"/>
<keyword evidence="6" id="KW-0804">Transcription</keyword>
<dbReference type="InterPro" id="IPR007889">
    <property type="entry name" value="HTH_Psq"/>
</dbReference>
<comment type="subcellular location">
    <subcellularLocation>
        <location evidence="1 9">Nucleus</location>
    </subcellularLocation>
</comment>
<dbReference type="KEGG" id="scac:106090140"/>
<evidence type="ECO:0000256" key="2">
    <source>
        <dbReference type="ARBA" id="ARBA00022473"/>
    </source>
</evidence>
<keyword evidence="5 9" id="KW-0238">DNA-binding</keyword>
<proteinExistence type="predicted"/>
<evidence type="ECO:0000256" key="10">
    <source>
        <dbReference type="SAM" id="MobiDB-lite"/>
    </source>
</evidence>
<dbReference type="Pfam" id="PF04218">
    <property type="entry name" value="CENP-B_N"/>
    <property type="match status" value="1"/>
</dbReference>
<dbReference type="PROSITE" id="PS50960">
    <property type="entry name" value="HTH_PSQ"/>
    <property type="match status" value="1"/>
</dbReference>
<feature type="domain" description="HTH psq-type" evidence="11">
    <location>
        <begin position="15"/>
        <end position="66"/>
    </location>
</feature>
<dbReference type="GO" id="GO:0003700">
    <property type="term" value="F:DNA-binding transcription factor activity"/>
    <property type="evidence" value="ECO:0007669"/>
    <property type="project" value="UniProtKB-ARBA"/>
</dbReference>
<comment type="function">
    <text evidence="8">Probable transcription factor with a role in the retinal determination (RD) network. Regulates ato expression and is required for normal R8 induction and differentiation. Danr appears to repress Dan expression, but Dan is required for Danr expression anterior to the morphogenetic furrow (MF). Dan and Danr lie downstream of so and require dac function for highest levels of expression. Contributes to differentiation of antenna-specific characteristics; effector gene that acts downstream of homothorax (hth), Distal-less (Dll), cut (ct) and spineless (ss) genes to control differentiation of distal antennal structures.</text>
</comment>
<keyword evidence="3" id="KW-0597">Phosphoprotein</keyword>
<dbReference type="Proteomes" id="UP000095300">
    <property type="component" value="Unassembled WGS sequence"/>
</dbReference>
<dbReference type="SUPFAM" id="SSF46689">
    <property type="entry name" value="Homeodomain-like"/>
    <property type="match status" value="1"/>
</dbReference>
<evidence type="ECO:0000256" key="3">
    <source>
        <dbReference type="ARBA" id="ARBA00022553"/>
    </source>
</evidence>
<evidence type="ECO:0000256" key="8">
    <source>
        <dbReference type="ARBA" id="ARBA00053122"/>
    </source>
</evidence>
<name>A0A1I8PJF6_STOCA</name>
<accession>A0A1I8PJF6</accession>
<dbReference type="InterPro" id="IPR051839">
    <property type="entry name" value="RD_transcriptional_regulator"/>
</dbReference>
<dbReference type="GO" id="GO:0007469">
    <property type="term" value="P:antennal development"/>
    <property type="evidence" value="ECO:0007669"/>
    <property type="project" value="UniProtKB-ARBA"/>
</dbReference>
<dbReference type="InterPro" id="IPR036388">
    <property type="entry name" value="WH-like_DNA-bd_sf"/>
</dbReference>
<dbReference type="InterPro" id="IPR009057">
    <property type="entry name" value="Homeodomain-like_sf"/>
</dbReference>
<dbReference type="GO" id="GO:0048749">
    <property type="term" value="P:compound eye development"/>
    <property type="evidence" value="ECO:0007669"/>
    <property type="project" value="UniProtKB-ARBA"/>
</dbReference>
<dbReference type="PANTHER" id="PTHR33215:SF13">
    <property type="entry name" value="PROTEIN DISTAL ANTENNA"/>
    <property type="match status" value="1"/>
</dbReference>
<dbReference type="EnsemblMetazoa" id="SCAU008622-RB">
    <property type="protein sequence ID" value="SCAU008622-PB"/>
    <property type="gene ID" value="SCAU008622"/>
</dbReference>
<feature type="DNA-binding region" description="H-T-H motif" evidence="9">
    <location>
        <begin position="42"/>
        <end position="62"/>
    </location>
</feature>
<dbReference type="Gene3D" id="1.10.10.10">
    <property type="entry name" value="Winged helix-like DNA-binding domain superfamily/Winged helix DNA-binding domain"/>
    <property type="match status" value="1"/>
</dbReference>
<feature type="compositionally biased region" description="Low complexity" evidence="10">
    <location>
        <begin position="385"/>
        <end position="414"/>
    </location>
</feature>
<evidence type="ECO:0000256" key="6">
    <source>
        <dbReference type="ARBA" id="ARBA00023163"/>
    </source>
</evidence>
<dbReference type="GO" id="GO:0003677">
    <property type="term" value="F:DNA binding"/>
    <property type="evidence" value="ECO:0007669"/>
    <property type="project" value="UniProtKB-UniRule"/>
</dbReference>
<evidence type="ECO:0000313" key="12">
    <source>
        <dbReference type="EnsemblMetazoa" id="SCAU008622-PB"/>
    </source>
</evidence>
<dbReference type="AlphaFoldDB" id="A0A1I8PJF6"/>
<organism evidence="12 13">
    <name type="scientific">Stomoxys calcitrans</name>
    <name type="common">Stable fly</name>
    <name type="synonym">Conops calcitrans</name>
    <dbReference type="NCBI Taxonomy" id="35570"/>
    <lineage>
        <taxon>Eukaryota</taxon>
        <taxon>Metazoa</taxon>
        <taxon>Ecdysozoa</taxon>
        <taxon>Arthropoda</taxon>
        <taxon>Hexapoda</taxon>
        <taxon>Insecta</taxon>
        <taxon>Pterygota</taxon>
        <taxon>Neoptera</taxon>
        <taxon>Endopterygota</taxon>
        <taxon>Diptera</taxon>
        <taxon>Brachycera</taxon>
        <taxon>Muscomorpha</taxon>
        <taxon>Muscoidea</taxon>
        <taxon>Muscidae</taxon>
        <taxon>Stomoxys</taxon>
    </lineage>
</organism>
<dbReference type="OrthoDB" id="6624814at2759"/>
<reference evidence="12" key="2">
    <citation type="submission" date="2020-05" db="UniProtKB">
        <authorList>
            <consortium name="EnsemblMetazoa"/>
        </authorList>
    </citation>
    <scope>IDENTIFICATION</scope>
    <source>
        <strain evidence="12">USDA</strain>
    </source>
</reference>
<evidence type="ECO:0000313" key="13">
    <source>
        <dbReference type="Proteomes" id="UP000095300"/>
    </source>
</evidence>
<keyword evidence="4" id="KW-0805">Transcription regulation</keyword>
<dbReference type="GO" id="GO:0021556">
    <property type="term" value="P:central nervous system formation"/>
    <property type="evidence" value="ECO:0007669"/>
    <property type="project" value="UniProtKB-ARBA"/>
</dbReference>
<evidence type="ECO:0000256" key="5">
    <source>
        <dbReference type="ARBA" id="ARBA00023125"/>
    </source>
</evidence>
<evidence type="ECO:0000256" key="4">
    <source>
        <dbReference type="ARBA" id="ARBA00023015"/>
    </source>
</evidence>